<dbReference type="EC" id="3.4.15.6" evidence="4"/>
<dbReference type="CDD" id="cd03145">
    <property type="entry name" value="GAT1_cyanophycinase"/>
    <property type="match status" value="1"/>
</dbReference>
<sequence length="271" mass="29496">MNCGELLIIGGAEDKCLEGEVLNKFVELATRNRDGGIGILPTASEIPEEVSTEYIKIFRDLGVGRVEVIKVDSRQDADDPAICEQLTSFSAIFISGGNQSRLFELIGKTKFHDALSKAWHKGMVIAGTSAGASILGKHMIIAADTMLNDNKLKVEIGVGFGFLDGLIIDQHFSQRGRFDRLLSAIAGKKEIMGIGIDENTAILVKDGHFEVVGQHQVLVLDGSTSDYINITSSDNGSEELTLSGFNLHALTRGYRFDLLTRKLLMKKGIQQ</sequence>
<comment type="similarity">
    <text evidence="3">Belongs to the peptidase S51 family.</text>
</comment>
<evidence type="ECO:0000256" key="3">
    <source>
        <dbReference type="ARBA" id="ARBA00006534"/>
    </source>
</evidence>
<keyword evidence="6" id="KW-0645">Protease</keyword>
<organism evidence="10 11">
    <name type="scientific">Peribacillus simplex</name>
    <dbReference type="NCBI Taxonomy" id="1478"/>
    <lineage>
        <taxon>Bacteria</taxon>
        <taxon>Bacillati</taxon>
        <taxon>Bacillota</taxon>
        <taxon>Bacilli</taxon>
        <taxon>Bacillales</taxon>
        <taxon>Bacillaceae</taxon>
        <taxon>Peribacillus</taxon>
    </lineage>
</organism>
<dbReference type="EMBL" id="SZNT01000457">
    <property type="protein sequence ID" value="TKH07866.1"/>
    <property type="molecule type" value="Genomic_DNA"/>
</dbReference>
<accession>A0A9X8ZDE3</accession>
<dbReference type="AlphaFoldDB" id="A0A9X8ZDE3"/>
<keyword evidence="8" id="KW-0720">Serine protease</keyword>
<evidence type="ECO:0000256" key="4">
    <source>
        <dbReference type="ARBA" id="ARBA00013115"/>
    </source>
</evidence>
<dbReference type="PANTHER" id="PTHR36175:SF1">
    <property type="entry name" value="CYANOPHYCINASE"/>
    <property type="match status" value="1"/>
</dbReference>
<dbReference type="RefSeq" id="WP_137018939.1">
    <property type="nucleotide sequence ID" value="NZ_SZNS01000041.1"/>
</dbReference>
<dbReference type="PIRSF" id="PIRSF032067">
    <property type="entry name" value="Cyanophycinase"/>
    <property type="match status" value="1"/>
</dbReference>
<evidence type="ECO:0000256" key="2">
    <source>
        <dbReference type="ARBA" id="ARBA00002039"/>
    </source>
</evidence>
<keyword evidence="10" id="KW-0121">Carboxypeptidase</keyword>
<comment type="function">
    <text evidence="2">Exopeptidase that catalyzes the hydrolytic cleavage of multi-L-arginyl-poly-L-aspartic acid (cyanophycin; a water-insoluble reserve polymer) into aspartate-arginine dipeptides.</text>
</comment>
<dbReference type="SUPFAM" id="SSF52317">
    <property type="entry name" value="Class I glutamine amidotransferase-like"/>
    <property type="match status" value="1"/>
</dbReference>
<evidence type="ECO:0000256" key="6">
    <source>
        <dbReference type="ARBA" id="ARBA00022670"/>
    </source>
</evidence>
<protein>
    <recommendedName>
        <fullName evidence="5">Cyanophycinase</fullName>
        <ecNumber evidence="4">3.4.15.6</ecNumber>
    </recommendedName>
</protein>
<comment type="catalytic activity">
    <reaction evidence="1">
        <text>[L-4-(L-arginin-2-N-yl)aspartate](n) + H2O = [L-4-(L-arginin-2-N-yl)aspartate](n-1) + L-4-(L-arginin-2-N-yl)aspartate</text>
        <dbReference type="Rhea" id="RHEA:12845"/>
        <dbReference type="Rhea" id="RHEA-COMP:13728"/>
        <dbReference type="Rhea" id="RHEA-COMP:13734"/>
        <dbReference type="ChEBI" id="CHEBI:15377"/>
        <dbReference type="ChEBI" id="CHEBI:137986"/>
        <dbReference type="ChEBI" id="CHEBI:137991"/>
        <dbReference type="EC" id="3.4.15.6"/>
    </reaction>
</comment>
<dbReference type="InterPro" id="IPR029062">
    <property type="entry name" value="Class_I_gatase-like"/>
</dbReference>
<dbReference type="GO" id="GO:0008241">
    <property type="term" value="F:peptidyl-dipeptidase activity"/>
    <property type="evidence" value="ECO:0007669"/>
    <property type="project" value="UniProtKB-EC"/>
</dbReference>
<feature type="active site" description="Charge relay system" evidence="9">
    <location>
        <position position="171"/>
    </location>
</feature>
<feature type="active site" description="Charge relay system" evidence="9">
    <location>
        <position position="198"/>
    </location>
</feature>
<evidence type="ECO:0000256" key="8">
    <source>
        <dbReference type="ARBA" id="ARBA00022825"/>
    </source>
</evidence>
<dbReference type="GO" id="GO:0004180">
    <property type="term" value="F:carboxypeptidase activity"/>
    <property type="evidence" value="ECO:0007669"/>
    <property type="project" value="UniProtKB-KW"/>
</dbReference>
<comment type="caution">
    <text evidence="10">The sequence shown here is derived from an EMBL/GenBank/DDBJ whole genome shotgun (WGS) entry which is preliminary data.</text>
</comment>
<dbReference type="InterPro" id="IPR011811">
    <property type="entry name" value="Peptidase_S51_cyanophycinase"/>
</dbReference>
<dbReference type="GO" id="GO:0008236">
    <property type="term" value="F:serine-type peptidase activity"/>
    <property type="evidence" value="ECO:0007669"/>
    <property type="project" value="UniProtKB-KW"/>
</dbReference>
<dbReference type="NCBIfam" id="TIGR02069">
    <property type="entry name" value="cyanophycinase"/>
    <property type="match status" value="1"/>
</dbReference>
<dbReference type="Gene3D" id="3.40.50.880">
    <property type="match status" value="1"/>
</dbReference>
<dbReference type="InterPro" id="IPR005320">
    <property type="entry name" value="Peptidase_S51"/>
</dbReference>
<dbReference type="GO" id="GO:0006508">
    <property type="term" value="P:proteolysis"/>
    <property type="evidence" value="ECO:0007669"/>
    <property type="project" value="UniProtKB-KW"/>
</dbReference>
<name>A0A9X8ZDE3_9BACI</name>
<dbReference type="PANTHER" id="PTHR36175">
    <property type="entry name" value="CYANOPHYCINASE"/>
    <property type="match status" value="1"/>
</dbReference>
<keyword evidence="7 10" id="KW-0378">Hydrolase</keyword>
<evidence type="ECO:0000256" key="5">
    <source>
        <dbReference type="ARBA" id="ARBA00015719"/>
    </source>
</evidence>
<reference evidence="10 11" key="1">
    <citation type="journal article" date="2019" name="Environ. Microbiol.">
        <title>An active ?-lactamase is a part of an orchestrated cell wall stress resistance network of Bacillus subtilis and related rhizosphere species.</title>
        <authorList>
            <person name="Bucher T."/>
            <person name="Keren-Paz A."/>
            <person name="Hausser J."/>
            <person name="Olender T."/>
            <person name="Cytryn E."/>
            <person name="Kolodkin-Gal I."/>
        </authorList>
    </citation>
    <scope>NUCLEOTIDE SEQUENCE [LARGE SCALE GENOMIC DNA]</scope>
    <source>
        <strain evidence="10 11">I4</strain>
    </source>
</reference>
<dbReference type="Proteomes" id="UP000309170">
    <property type="component" value="Unassembled WGS sequence"/>
</dbReference>
<evidence type="ECO:0000313" key="11">
    <source>
        <dbReference type="Proteomes" id="UP000309170"/>
    </source>
</evidence>
<evidence type="ECO:0000313" key="10">
    <source>
        <dbReference type="EMBL" id="TKH07866.1"/>
    </source>
</evidence>
<evidence type="ECO:0000256" key="9">
    <source>
        <dbReference type="PIRSR" id="PIRSR032067-1"/>
    </source>
</evidence>
<evidence type="ECO:0000256" key="7">
    <source>
        <dbReference type="ARBA" id="ARBA00022801"/>
    </source>
</evidence>
<evidence type="ECO:0000256" key="1">
    <source>
        <dbReference type="ARBA" id="ARBA00001092"/>
    </source>
</evidence>
<proteinExistence type="inferred from homology"/>
<dbReference type="Pfam" id="PF03575">
    <property type="entry name" value="Peptidase_S51"/>
    <property type="match status" value="1"/>
</dbReference>
<feature type="active site" description="Charge relay system" evidence="9">
    <location>
        <position position="129"/>
    </location>
</feature>
<dbReference type="OrthoDB" id="9799980at2"/>
<gene>
    <name evidence="10" type="ORF">FC678_22085</name>
</gene>